<sequence>MARATSLILMVEVADYEIQSAGYFQLGCDVGELLSEDDHGFWDNLISAELKETEDLTLCRELNKYNKISSIEETLKALNYFYQGLNCK</sequence>
<proteinExistence type="predicted"/>
<organism evidence="1">
    <name type="scientific">hydrothermal vent metagenome</name>
    <dbReference type="NCBI Taxonomy" id="652676"/>
    <lineage>
        <taxon>unclassified sequences</taxon>
        <taxon>metagenomes</taxon>
        <taxon>ecological metagenomes</taxon>
    </lineage>
</organism>
<dbReference type="AlphaFoldDB" id="A0A3B0XMI5"/>
<evidence type="ECO:0000313" key="1">
    <source>
        <dbReference type="EMBL" id="VAW68781.1"/>
    </source>
</evidence>
<gene>
    <name evidence="1" type="ORF">MNBD_GAMMA09-3614</name>
</gene>
<accession>A0A3B0XMI5</accession>
<dbReference type="EMBL" id="UOFI01000138">
    <property type="protein sequence ID" value="VAW68781.1"/>
    <property type="molecule type" value="Genomic_DNA"/>
</dbReference>
<protein>
    <submittedName>
        <fullName evidence="1">Uncharacterized protein</fullName>
    </submittedName>
</protein>
<reference evidence="1" key="1">
    <citation type="submission" date="2018-06" db="EMBL/GenBank/DDBJ databases">
        <authorList>
            <person name="Zhirakovskaya E."/>
        </authorList>
    </citation>
    <scope>NUCLEOTIDE SEQUENCE</scope>
</reference>
<name>A0A3B0XMI5_9ZZZZ</name>